<keyword evidence="5 6" id="KW-0472">Membrane</keyword>
<gene>
    <name evidence="7" type="ORF">GCM10009727_66760</name>
</gene>
<evidence type="ECO:0000256" key="4">
    <source>
        <dbReference type="ARBA" id="ARBA00022989"/>
    </source>
</evidence>
<accession>A0ABN3AAB2</accession>
<evidence type="ECO:0008006" key="9">
    <source>
        <dbReference type="Google" id="ProtNLM"/>
    </source>
</evidence>
<proteinExistence type="predicted"/>
<dbReference type="Pfam" id="PF01810">
    <property type="entry name" value="LysE"/>
    <property type="match status" value="1"/>
</dbReference>
<feature type="transmembrane region" description="Helical" evidence="6">
    <location>
        <begin position="70"/>
        <end position="87"/>
    </location>
</feature>
<evidence type="ECO:0000256" key="2">
    <source>
        <dbReference type="ARBA" id="ARBA00022475"/>
    </source>
</evidence>
<dbReference type="InterPro" id="IPR001123">
    <property type="entry name" value="LeuE-type"/>
</dbReference>
<evidence type="ECO:0000313" key="8">
    <source>
        <dbReference type="Proteomes" id="UP001501020"/>
    </source>
</evidence>
<feature type="transmembrane region" description="Helical" evidence="6">
    <location>
        <begin position="35"/>
        <end position="58"/>
    </location>
</feature>
<feature type="transmembrane region" description="Helical" evidence="6">
    <location>
        <begin position="6"/>
        <end position="23"/>
    </location>
</feature>
<keyword evidence="3 6" id="KW-0812">Transmembrane</keyword>
<keyword evidence="8" id="KW-1185">Reference proteome</keyword>
<keyword evidence="2" id="KW-1003">Cell membrane</keyword>
<evidence type="ECO:0000313" key="7">
    <source>
        <dbReference type="EMBL" id="GAA2157137.1"/>
    </source>
</evidence>
<evidence type="ECO:0000256" key="5">
    <source>
        <dbReference type="ARBA" id="ARBA00023136"/>
    </source>
</evidence>
<dbReference type="PANTHER" id="PTHR30086">
    <property type="entry name" value="ARGININE EXPORTER PROTEIN ARGO"/>
    <property type="match status" value="1"/>
</dbReference>
<evidence type="ECO:0000256" key="1">
    <source>
        <dbReference type="ARBA" id="ARBA00004651"/>
    </source>
</evidence>
<comment type="caution">
    <text evidence="7">The sequence shown here is derived from an EMBL/GenBank/DDBJ whole genome shotgun (WGS) entry which is preliminary data.</text>
</comment>
<name>A0ABN3AAB2_9ACTN</name>
<organism evidence="7 8">
    <name type="scientific">Actinomadura napierensis</name>
    <dbReference type="NCBI Taxonomy" id="267854"/>
    <lineage>
        <taxon>Bacteria</taxon>
        <taxon>Bacillati</taxon>
        <taxon>Actinomycetota</taxon>
        <taxon>Actinomycetes</taxon>
        <taxon>Streptosporangiales</taxon>
        <taxon>Thermomonosporaceae</taxon>
        <taxon>Actinomadura</taxon>
    </lineage>
</organism>
<dbReference type="Proteomes" id="UP001501020">
    <property type="component" value="Unassembled WGS sequence"/>
</dbReference>
<evidence type="ECO:0000256" key="3">
    <source>
        <dbReference type="ARBA" id="ARBA00022692"/>
    </source>
</evidence>
<feature type="transmembrane region" description="Helical" evidence="6">
    <location>
        <begin position="148"/>
        <end position="167"/>
    </location>
</feature>
<protein>
    <recommendedName>
        <fullName evidence="9">Lysine transporter LysE</fullName>
    </recommendedName>
</protein>
<dbReference type="EMBL" id="BAAAMR010000075">
    <property type="protein sequence ID" value="GAA2157137.1"/>
    <property type="molecule type" value="Genomic_DNA"/>
</dbReference>
<feature type="transmembrane region" description="Helical" evidence="6">
    <location>
        <begin position="179"/>
        <end position="197"/>
    </location>
</feature>
<evidence type="ECO:0000256" key="6">
    <source>
        <dbReference type="SAM" id="Phobius"/>
    </source>
</evidence>
<keyword evidence="4 6" id="KW-1133">Transmembrane helix</keyword>
<feature type="transmembrane region" description="Helical" evidence="6">
    <location>
        <begin position="107"/>
        <end position="128"/>
    </location>
</feature>
<reference evidence="7 8" key="1">
    <citation type="journal article" date="2019" name="Int. J. Syst. Evol. Microbiol.">
        <title>The Global Catalogue of Microorganisms (GCM) 10K type strain sequencing project: providing services to taxonomists for standard genome sequencing and annotation.</title>
        <authorList>
            <consortium name="The Broad Institute Genomics Platform"/>
            <consortium name="The Broad Institute Genome Sequencing Center for Infectious Disease"/>
            <person name="Wu L."/>
            <person name="Ma J."/>
        </authorList>
    </citation>
    <scope>NUCLEOTIDE SEQUENCE [LARGE SCALE GENOMIC DNA]</scope>
    <source>
        <strain evidence="7 8">JCM 13850</strain>
    </source>
</reference>
<dbReference type="RefSeq" id="WP_344276473.1">
    <property type="nucleotide sequence ID" value="NZ_BAAAMR010000075.1"/>
</dbReference>
<comment type="subcellular location">
    <subcellularLocation>
        <location evidence="1">Cell membrane</location>
        <topology evidence="1">Multi-pass membrane protein</topology>
    </subcellularLocation>
</comment>
<dbReference type="PANTHER" id="PTHR30086:SF20">
    <property type="entry name" value="ARGININE EXPORTER PROTEIN ARGO-RELATED"/>
    <property type="match status" value="1"/>
</dbReference>
<sequence length="198" mass="21164">MASLLLLGFVVGASFGPVNWLILKRGMRNGLRSACYCALGAIIGDSALAGVALLITTSVEGVSLDIEKPIVHRLCGVIFVLIALSSLRQGVTGKRNVAEVFDDGSRAADLVSTFGLTLINPLGILLWITVGASLNFRSSAYERWEKFTWLVAGDSAWFTLFLCAIFMLRSALPLRGLRIVGISADAILCSYGVILLIS</sequence>